<feature type="transmembrane region" description="Helical" evidence="5">
    <location>
        <begin position="469"/>
        <end position="490"/>
    </location>
</feature>
<evidence type="ECO:0000313" key="7">
    <source>
        <dbReference type="EMBL" id="MFD2233421.1"/>
    </source>
</evidence>
<evidence type="ECO:0000256" key="5">
    <source>
        <dbReference type="SAM" id="Phobius"/>
    </source>
</evidence>
<feature type="transmembrane region" description="Helical" evidence="5">
    <location>
        <begin position="369"/>
        <end position="390"/>
    </location>
</feature>
<keyword evidence="4 5" id="KW-0472">Membrane</keyword>
<keyword evidence="2 5" id="KW-0812">Transmembrane</keyword>
<organism evidence="7 8">
    <name type="scientific">Phaeospirillum tilakii</name>
    <dbReference type="NCBI Taxonomy" id="741673"/>
    <lineage>
        <taxon>Bacteria</taxon>
        <taxon>Pseudomonadati</taxon>
        <taxon>Pseudomonadota</taxon>
        <taxon>Alphaproteobacteria</taxon>
        <taxon>Rhodospirillales</taxon>
        <taxon>Rhodospirillaceae</taxon>
        <taxon>Phaeospirillum</taxon>
    </lineage>
</organism>
<comment type="caution">
    <text evidence="7">The sequence shown here is derived from an EMBL/GenBank/DDBJ whole genome shotgun (WGS) entry which is preliminary data.</text>
</comment>
<dbReference type="RefSeq" id="WP_377315197.1">
    <property type="nucleotide sequence ID" value="NZ_JBHUIY010000009.1"/>
</dbReference>
<evidence type="ECO:0000256" key="2">
    <source>
        <dbReference type="ARBA" id="ARBA00022692"/>
    </source>
</evidence>
<feature type="transmembrane region" description="Helical" evidence="5">
    <location>
        <begin position="396"/>
        <end position="416"/>
    </location>
</feature>
<gene>
    <name evidence="7" type="ORF">ACFSNB_06360</name>
</gene>
<dbReference type="InterPro" id="IPR020846">
    <property type="entry name" value="MFS_dom"/>
</dbReference>
<dbReference type="InterPro" id="IPR036259">
    <property type="entry name" value="MFS_trans_sf"/>
</dbReference>
<evidence type="ECO:0000256" key="3">
    <source>
        <dbReference type="ARBA" id="ARBA00022989"/>
    </source>
</evidence>
<name>A0ABW5CB30_9PROT</name>
<feature type="transmembrane region" description="Helical" evidence="5">
    <location>
        <begin position="274"/>
        <end position="293"/>
    </location>
</feature>
<dbReference type="EMBL" id="JBHUIY010000009">
    <property type="protein sequence ID" value="MFD2233421.1"/>
    <property type="molecule type" value="Genomic_DNA"/>
</dbReference>
<evidence type="ECO:0000313" key="8">
    <source>
        <dbReference type="Proteomes" id="UP001597296"/>
    </source>
</evidence>
<dbReference type="Gene3D" id="1.20.1250.20">
    <property type="entry name" value="MFS general substrate transporter like domains"/>
    <property type="match status" value="2"/>
</dbReference>
<dbReference type="SUPFAM" id="SSF103473">
    <property type="entry name" value="MFS general substrate transporter"/>
    <property type="match status" value="1"/>
</dbReference>
<feature type="transmembrane region" description="Helical" evidence="5">
    <location>
        <begin position="156"/>
        <end position="183"/>
    </location>
</feature>
<keyword evidence="3 5" id="KW-1133">Transmembrane helix</keyword>
<feature type="transmembrane region" description="Helical" evidence="5">
    <location>
        <begin position="437"/>
        <end position="457"/>
    </location>
</feature>
<feature type="transmembrane region" description="Helical" evidence="5">
    <location>
        <begin position="189"/>
        <end position="212"/>
    </location>
</feature>
<comment type="subcellular location">
    <subcellularLocation>
        <location evidence="1">Membrane</location>
        <topology evidence="1">Multi-pass membrane protein</topology>
    </subcellularLocation>
</comment>
<feature type="domain" description="Major facilitator superfamily (MFS) profile" evidence="6">
    <location>
        <begin position="24"/>
        <end position="493"/>
    </location>
</feature>
<evidence type="ECO:0000259" key="6">
    <source>
        <dbReference type="PROSITE" id="PS50850"/>
    </source>
</evidence>
<feature type="transmembrane region" description="Helical" evidence="5">
    <location>
        <begin position="22"/>
        <end position="45"/>
    </location>
</feature>
<keyword evidence="8" id="KW-1185">Reference proteome</keyword>
<sequence length="500" mass="53434">MPCPAAPVSTAAAPLPSPALRWLIYVIAAIGFAFDTYELLMLSLIVRPALHDLAGLTPGSAAFSLWLSLLFYLPAVCGGIFGLLGGTLIDRIGRKRVLTLSILLYALASFASGFSTSLPMLLALRCLVFIGFCVEFVAAVAWLAELFPEHRKRESVLGITQTFSSLGALMLALVSGVITAWAAAQPGPLAFGLTLPAVALPPVVLPDMLGWLGPIENPRAGWRYTLMSGVIPALPLILVRPWLPESPLWRDRHRAGTLPRPKLSALFAPDLRRTTLVTALMVTLSFVISFAAVQQMPQLVPGLPDVRAEVAQAQAQAEAAGRHEPPRRIAAPIEEGATAEVMKGQGLGSICSRIAFVALTLLILGRQRLLRLLLVPGLVLMPVSFGWLMLDSVPAAQAGAFLVSLLVVAQFSYWGNYLPRVFPLHLRGTGESFAINVGGRMCGAAFIGLSQALAYWLPVGDDPVVRLSYAIGIVATLAYLANLAMSFRLPEPAVGQDLSR</sequence>
<feature type="transmembrane region" description="Helical" evidence="5">
    <location>
        <begin position="122"/>
        <end position="144"/>
    </location>
</feature>
<dbReference type="PANTHER" id="PTHR23508:SF10">
    <property type="entry name" value="CARBOXYLIC ACID TRANSPORTER PROTEIN HOMOLOG"/>
    <property type="match status" value="1"/>
</dbReference>
<dbReference type="Pfam" id="PF07690">
    <property type="entry name" value="MFS_1"/>
    <property type="match status" value="1"/>
</dbReference>
<evidence type="ECO:0000256" key="4">
    <source>
        <dbReference type="ARBA" id="ARBA00023136"/>
    </source>
</evidence>
<accession>A0ABW5CB30</accession>
<reference evidence="8" key="1">
    <citation type="journal article" date="2019" name="Int. J. Syst. Evol. Microbiol.">
        <title>The Global Catalogue of Microorganisms (GCM) 10K type strain sequencing project: providing services to taxonomists for standard genome sequencing and annotation.</title>
        <authorList>
            <consortium name="The Broad Institute Genomics Platform"/>
            <consortium name="The Broad Institute Genome Sequencing Center for Infectious Disease"/>
            <person name="Wu L."/>
            <person name="Ma J."/>
        </authorList>
    </citation>
    <scope>NUCLEOTIDE SEQUENCE [LARGE SCALE GENOMIC DNA]</scope>
    <source>
        <strain evidence="8">KCTC 15012</strain>
    </source>
</reference>
<feature type="transmembrane region" description="Helical" evidence="5">
    <location>
        <begin position="97"/>
        <end position="116"/>
    </location>
</feature>
<evidence type="ECO:0000256" key="1">
    <source>
        <dbReference type="ARBA" id="ARBA00004141"/>
    </source>
</evidence>
<dbReference type="PANTHER" id="PTHR23508">
    <property type="entry name" value="CARBOXYLIC ACID TRANSPORTER PROTEIN HOMOLOG"/>
    <property type="match status" value="1"/>
</dbReference>
<dbReference type="PROSITE" id="PS00216">
    <property type="entry name" value="SUGAR_TRANSPORT_1"/>
    <property type="match status" value="1"/>
</dbReference>
<proteinExistence type="predicted"/>
<dbReference type="InterPro" id="IPR005829">
    <property type="entry name" value="Sugar_transporter_CS"/>
</dbReference>
<dbReference type="Proteomes" id="UP001597296">
    <property type="component" value="Unassembled WGS sequence"/>
</dbReference>
<protein>
    <submittedName>
        <fullName evidence="7">MFS transporter</fullName>
    </submittedName>
</protein>
<dbReference type="PROSITE" id="PS50850">
    <property type="entry name" value="MFS"/>
    <property type="match status" value="1"/>
</dbReference>
<feature type="transmembrane region" description="Helical" evidence="5">
    <location>
        <begin position="65"/>
        <end position="85"/>
    </location>
</feature>
<dbReference type="InterPro" id="IPR011701">
    <property type="entry name" value="MFS"/>
</dbReference>